<keyword evidence="2" id="KW-1185">Reference proteome</keyword>
<accession>A0A016SP70</accession>
<dbReference type="OrthoDB" id="5877761at2759"/>
<proteinExistence type="predicted"/>
<sequence>MSMLLRSISTKLMIQVLATWGHDRRGRSDEQPAKLFAARSSHILSYNLCWIACWHENFSNVNSRDDSVTHELSNAHSSAGDSPILRCGLTPRPLVAYLALITACCRNVGQ</sequence>
<dbReference type="AlphaFoldDB" id="A0A016SP70"/>
<reference evidence="2" key="1">
    <citation type="journal article" date="2015" name="Nat. Genet.">
        <title>The genome and transcriptome of the zoonotic hookworm Ancylostoma ceylanicum identify infection-specific gene families.</title>
        <authorList>
            <person name="Schwarz E.M."/>
            <person name="Hu Y."/>
            <person name="Antoshechkin I."/>
            <person name="Miller M.M."/>
            <person name="Sternberg P.W."/>
            <person name="Aroian R.V."/>
        </authorList>
    </citation>
    <scope>NUCLEOTIDE SEQUENCE</scope>
    <source>
        <strain evidence="2">HY135</strain>
    </source>
</reference>
<name>A0A016SP70_9BILA</name>
<organism evidence="1 2">
    <name type="scientific">Ancylostoma ceylanicum</name>
    <dbReference type="NCBI Taxonomy" id="53326"/>
    <lineage>
        <taxon>Eukaryota</taxon>
        <taxon>Metazoa</taxon>
        <taxon>Ecdysozoa</taxon>
        <taxon>Nematoda</taxon>
        <taxon>Chromadorea</taxon>
        <taxon>Rhabditida</taxon>
        <taxon>Rhabditina</taxon>
        <taxon>Rhabditomorpha</taxon>
        <taxon>Strongyloidea</taxon>
        <taxon>Ancylostomatidae</taxon>
        <taxon>Ancylostomatinae</taxon>
        <taxon>Ancylostoma</taxon>
    </lineage>
</organism>
<evidence type="ECO:0000313" key="1">
    <source>
        <dbReference type="EMBL" id="EYB92142.1"/>
    </source>
</evidence>
<protein>
    <submittedName>
        <fullName evidence="1">Uncharacterized protein</fullName>
    </submittedName>
</protein>
<evidence type="ECO:0000313" key="2">
    <source>
        <dbReference type="Proteomes" id="UP000024635"/>
    </source>
</evidence>
<dbReference type="EMBL" id="JARK01001533">
    <property type="protein sequence ID" value="EYB92142.1"/>
    <property type="molecule type" value="Genomic_DNA"/>
</dbReference>
<dbReference type="Proteomes" id="UP000024635">
    <property type="component" value="Unassembled WGS sequence"/>
</dbReference>
<gene>
    <name evidence="1" type="primary">Acey_s0197.g1560</name>
    <name evidence="1" type="synonym">Acey-T10E9.3</name>
    <name evidence="1" type="ORF">Y032_0197g1560</name>
</gene>
<comment type="caution">
    <text evidence="1">The sequence shown here is derived from an EMBL/GenBank/DDBJ whole genome shotgun (WGS) entry which is preliminary data.</text>
</comment>